<feature type="chain" id="PRO_5019208293" description="SH3 domain-containing protein" evidence="1">
    <location>
        <begin position="27"/>
        <end position="191"/>
    </location>
</feature>
<evidence type="ECO:0000313" key="2">
    <source>
        <dbReference type="EMBL" id="RHE71729.1"/>
    </source>
</evidence>
<accession>A0A414K9K6</accession>
<gene>
    <name evidence="2" type="ORF">DW723_13410</name>
</gene>
<dbReference type="RefSeq" id="WP_151190353.1">
    <property type="nucleotide sequence ID" value="NZ_JAAIPQ010000022.1"/>
</dbReference>
<dbReference type="AlphaFoldDB" id="A0A414K9K6"/>
<comment type="caution">
    <text evidence="2">The sequence shown here is derived from an EMBL/GenBank/DDBJ whole genome shotgun (WGS) entry which is preliminary data.</text>
</comment>
<name>A0A414K9K6_9FIRM</name>
<protein>
    <recommendedName>
        <fullName evidence="4">SH3 domain-containing protein</fullName>
    </recommendedName>
</protein>
<organism evidence="2 3">
    <name type="scientific">Blautia obeum</name>
    <dbReference type="NCBI Taxonomy" id="40520"/>
    <lineage>
        <taxon>Bacteria</taxon>
        <taxon>Bacillati</taxon>
        <taxon>Bacillota</taxon>
        <taxon>Clostridia</taxon>
        <taxon>Lachnospirales</taxon>
        <taxon>Lachnospiraceae</taxon>
        <taxon>Blautia</taxon>
    </lineage>
</organism>
<evidence type="ECO:0000313" key="3">
    <source>
        <dbReference type="Proteomes" id="UP000283928"/>
    </source>
</evidence>
<feature type="signal peptide" evidence="1">
    <location>
        <begin position="1"/>
        <end position="26"/>
    </location>
</feature>
<keyword evidence="1" id="KW-0732">Signal</keyword>
<dbReference type="Proteomes" id="UP000283928">
    <property type="component" value="Unassembled WGS sequence"/>
</dbReference>
<proteinExistence type="predicted"/>
<evidence type="ECO:0008006" key="4">
    <source>
        <dbReference type="Google" id="ProtNLM"/>
    </source>
</evidence>
<evidence type="ECO:0000256" key="1">
    <source>
        <dbReference type="SAM" id="SignalP"/>
    </source>
</evidence>
<sequence length="191" mass="21918">MRKIKRLCGLFICCCVVVTSSVTAFAAEKVKEPFANLEVVTDKETINEIVSENPRIQKYLDQNEVFADLEIITDQNEIEKIWEENPDVKTLMKSKEYYYLAYVKGNGVRLRSTPSTSGVINGLLYETRKDWVLLNDNYSLNENYIWWQVSDSSIGYPGWIVNDYIYLSAAQSAGRAVTVPEIDFDTLKFVQ</sequence>
<dbReference type="EMBL" id="QSKO01000022">
    <property type="protein sequence ID" value="RHE71729.1"/>
    <property type="molecule type" value="Genomic_DNA"/>
</dbReference>
<reference evidence="2 3" key="1">
    <citation type="submission" date="2018-08" db="EMBL/GenBank/DDBJ databases">
        <title>A genome reference for cultivated species of the human gut microbiota.</title>
        <authorList>
            <person name="Zou Y."/>
            <person name="Xue W."/>
            <person name="Luo G."/>
        </authorList>
    </citation>
    <scope>NUCLEOTIDE SEQUENCE [LARGE SCALE GENOMIC DNA]</scope>
    <source>
        <strain evidence="2 3">AM27-32LB</strain>
    </source>
</reference>